<dbReference type="GO" id="GO:0043161">
    <property type="term" value="P:proteasome-mediated ubiquitin-dependent protein catabolic process"/>
    <property type="evidence" value="ECO:0007669"/>
    <property type="project" value="UniProtKB-UniRule"/>
</dbReference>
<dbReference type="SUPFAM" id="SSF54236">
    <property type="entry name" value="Ubiquitin-like"/>
    <property type="match status" value="1"/>
</dbReference>
<feature type="domain" description="UBA" evidence="7">
    <location>
        <begin position="380"/>
        <end position="421"/>
    </location>
</feature>
<comment type="subcellular location">
    <subcellularLocation>
        <location evidence="5">Nucleus</location>
    </subcellularLocation>
    <subcellularLocation>
        <location evidence="5">Cytoplasm</location>
    </subcellularLocation>
</comment>
<dbReference type="CDD" id="cd01805">
    <property type="entry name" value="Ubl_Rad23"/>
    <property type="match status" value="1"/>
</dbReference>
<dbReference type="PRINTS" id="PR01839">
    <property type="entry name" value="RAD23PROTEIN"/>
</dbReference>
<evidence type="ECO:0000256" key="6">
    <source>
        <dbReference type="SAM" id="MobiDB-lite"/>
    </source>
</evidence>
<dbReference type="Gene3D" id="1.10.10.540">
    <property type="entry name" value="XPC-binding domain"/>
    <property type="match status" value="1"/>
</dbReference>
<dbReference type="Gene3D" id="1.10.8.10">
    <property type="entry name" value="DNA helicase RuvA subunit, C-terminal domain"/>
    <property type="match status" value="2"/>
</dbReference>
<dbReference type="PROSITE" id="PS50030">
    <property type="entry name" value="UBA"/>
    <property type="match status" value="2"/>
</dbReference>
<dbReference type="InterPro" id="IPR036353">
    <property type="entry name" value="XPC-bd_sf"/>
</dbReference>
<dbReference type="GO" id="GO:0006289">
    <property type="term" value="P:nucleotide-excision repair"/>
    <property type="evidence" value="ECO:0007669"/>
    <property type="project" value="UniProtKB-UniRule"/>
</dbReference>
<evidence type="ECO:0000256" key="3">
    <source>
        <dbReference type="ARBA" id="ARBA00023204"/>
    </source>
</evidence>
<dbReference type="SMART" id="SM00165">
    <property type="entry name" value="UBA"/>
    <property type="match status" value="2"/>
</dbReference>
<dbReference type="EMBL" id="JAFCMP010000058">
    <property type="protein sequence ID" value="KAG5189011.1"/>
    <property type="molecule type" value="Genomic_DNA"/>
</dbReference>
<keyword evidence="2 5" id="KW-0227">DNA damage</keyword>
<feature type="region of interest" description="Disordered" evidence="6">
    <location>
        <begin position="416"/>
        <end position="457"/>
    </location>
</feature>
<comment type="similarity">
    <text evidence="5">Belongs to the RAD23 family.</text>
</comment>
<accession>A0A836CMP6</accession>
<evidence type="ECO:0000256" key="1">
    <source>
        <dbReference type="ARBA" id="ARBA00022737"/>
    </source>
</evidence>
<comment type="caution">
    <text evidence="9">The sequence shown here is derived from an EMBL/GenBank/DDBJ whole genome shotgun (WGS) entry which is preliminary data.</text>
</comment>
<protein>
    <recommendedName>
        <fullName evidence="5">UV excision repair protein RAD23</fullName>
    </recommendedName>
</protein>
<dbReference type="InterPro" id="IPR000626">
    <property type="entry name" value="Ubiquitin-like_dom"/>
</dbReference>
<dbReference type="CDD" id="cd14281">
    <property type="entry name" value="UBA2_Rad23_like"/>
    <property type="match status" value="1"/>
</dbReference>
<comment type="function">
    <text evidence="5">Multiubiquitin chain receptor involved in modulation of proteasomal degradation. Involved in nucleotide excision repair.</text>
</comment>
<dbReference type="AlphaFoldDB" id="A0A836CMP6"/>
<proteinExistence type="inferred from homology"/>
<evidence type="ECO:0000256" key="5">
    <source>
        <dbReference type="RuleBase" id="RU367049"/>
    </source>
</evidence>
<dbReference type="GO" id="GO:0070628">
    <property type="term" value="F:proteasome binding"/>
    <property type="evidence" value="ECO:0007669"/>
    <property type="project" value="TreeGrafter"/>
</dbReference>
<dbReference type="InterPro" id="IPR004806">
    <property type="entry name" value="Rad23"/>
</dbReference>
<evidence type="ECO:0000313" key="10">
    <source>
        <dbReference type="Proteomes" id="UP000664859"/>
    </source>
</evidence>
<keyword evidence="3 5" id="KW-0234">DNA repair</keyword>
<dbReference type="PANTHER" id="PTHR10621">
    <property type="entry name" value="UV EXCISION REPAIR PROTEIN RAD23"/>
    <property type="match status" value="1"/>
</dbReference>
<keyword evidence="4 5" id="KW-0539">Nucleus</keyword>
<dbReference type="Gene3D" id="3.10.20.90">
    <property type="entry name" value="Phosphatidylinositol 3-kinase Catalytic Subunit, Chain A, domain 1"/>
    <property type="match status" value="1"/>
</dbReference>
<sequence>MKLKVKTLQGKQFEVEVNGSDTIAQVKAAIQAVNADMPAAAQKLIHAGKVLNDDAATLESANIPTGAFLVVMVTKPKKPAAAAAAATAAAPPATLAAAPPAAATAATPAAAPAAAAAEPAAAAATPAAAAAPAQPPAAPAAPELSAETVAQLMDMGFPEEMARAALRAAQGNADVAVDFLMSGIPEGLAMPQAAASAAPAEAAAPAAAAAAAPAAAAAAGGGGKLARLRQHPHFDALRRLVQSSPGSLQQVLESIGQQDPELLAEIHDNQGDFIAMMNEPVPAEAPAVAATAAAAGAAPSAMGGMENPAMFAQMVAAMTPEMQAQLAASMGLNADQLRQMAQMIGRMPPEQVQQLFAGMGGMMGGGGGGGADRGQVVRLTADENDAVVRLTELGFDQNDAVQAYLACDKDEAMAANLLMDNQQGEQQQPPSGDSSGGSGAPPPGGSTDADGDEDMYS</sequence>
<dbReference type="InterPro" id="IPR009060">
    <property type="entry name" value="UBA-like_sf"/>
</dbReference>
<feature type="domain" description="Ubiquitin-like" evidence="8">
    <location>
        <begin position="1"/>
        <end position="78"/>
    </location>
</feature>
<dbReference type="Pfam" id="PF00627">
    <property type="entry name" value="UBA"/>
    <property type="match status" value="2"/>
</dbReference>
<dbReference type="FunFam" id="1.10.8.10:FF:000003">
    <property type="entry name" value="UV excision repair protein RAD23 homolog"/>
    <property type="match status" value="1"/>
</dbReference>
<feature type="compositionally biased region" description="Low complexity" evidence="6">
    <location>
        <begin position="420"/>
        <end position="433"/>
    </location>
</feature>
<evidence type="ECO:0000259" key="8">
    <source>
        <dbReference type="PROSITE" id="PS50053"/>
    </source>
</evidence>
<dbReference type="GO" id="GO:0005654">
    <property type="term" value="C:nucleoplasm"/>
    <property type="evidence" value="ECO:0007669"/>
    <property type="project" value="TreeGrafter"/>
</dbReference>
<dbReference type="SUPFAM" id="SSF101238">
    <property type="entry name" value="XPC-binding domain"/>
    <property type="match status" value="1"/>
</dbReference>
<dbReference type="PROSITE" id="PS50053">
    <property type="entry name" value="UBIQUITIN_2"/>
    <property type="match status" value="1"/>
</dbReference>
<dbReference type="Proteomes" id="UP000664859">
    <property type="component" value="Unassembled WGS sequence"/>
</dbReference>
<dbReference type="InterPro" id="IPR029071">
    <property type="entry name" value="Ubiquitin-like_domsf"/>
</dbReference>
<gene>
    <name evidence="9" type="ORF">JKP88DRAFT_303189</name>
</gene>
<dbReference type="Pfam" id="PF09280">
    <property type="entry name" value="XPC-binding"/>
    <property type="match status" value="1"/>
</dbReference>
<evidence type="ECO:0000256" key="4">
    <source>
        <dbReference type="ARBA" id="ARBA00023242"/>
    </source>
</evidence>
<keyword evidence="10" id="KW-1185">Reference proteome</keyword>
<dbReference type="InterPro" id="IPR015940">
    <property type="entry name" value="UBA"/>
</dbReference>
<organism evidence="9 10">
    <name type="scientific">Tribonema minus</name>
    <dbReference type="NCBI Taxonomy" id="303371"/>
    <lineage>
        <taxon>Eukaryota</taxon>
        <taxon>Sar</taxon>
        <taxon>Stramenopiles</taxon>
        <taxon>Ochrophyta</taxon>
        <taxon>PX clade</taxon>
        <taxon>Xanthophyceae</taxon>
        <taxon>Tribonematales</taxon>
        <taxon>Tribonemataceae</taxon>
        <taxon>Tribonema</taxon>
    </lineage>
</organism>
<evidence type="ECO:0000313" key="9">
    <source>
        <dbReference type="EMBL" id="KAG5189011.1"/>
    </source>
</evidence>
<dbReference type="OrthoDB" id="419317at2759"/>
<keyword evidence="1" id="KW-0677">Repeat</keyword>
<dbReference type="SMART" id="SM00213">
    <property type="entry name" value="UBQ"/>
    <property type="match status" value="1"/>
</dbReference>
<keyword evidence="5" id="KW-0963">Cytoplasm</keyword>
<dbReference type="GO" id="GO:0003684">
    <property type="term" value="F:damaged DNA binding"/>
    <property type="evidence" value="ECO:0007669"/>
    <property type="project" value="UniProtKB-UniRule"/>
</dbReference>
<dbReference type="FunFam" id="1.10.8.10:FF:000002">
    <property type="entry name" value="UV excision repair protein RAD23 homolog"/>
    <property type="match status" value="1"/>
</dbReference>
<evidence type="ECO:0000259" key="7">
    <source>
        <dbReference type="PROSITE" id="PS50030"/>
    </source>
</evidence>
<reference evidence="9" key="1">
    <citation type="submission" date="2021-02" db="EMBL/GenBank/DDBJ databases">
        <title>First Annotated Genome of the Yellow-green Alga Tribonema minus.</title>
        <authorList>
            <person name="Mahan K.M."/>
        </authorList>
    </citation>
    <scope>NUCLEOTIDE SEQUENCE</scope>
    <source>
        <strain evidence="9">UTEX B ZZ1240</strain>
    </source>
</reference>
<name>A0A836CMP6_9STRA</name>
<dbReference type="InterPro" id="IPR015360">
    <property type="entry name" value="XPC-bd"/>
</dbReference>
<dbReference type="GO" id="GO:0043130">
    <property type="term" value="F:ubiquitin binding"/>
    <property type="evidence" value="ECO:0007669"/>
    <property type="project" value="UniProtKB-UniRule"/>
</dbReference>
<dbReference type="GO" id="GO:0031593">
    <property type="term" value="F:polyubiquitin modification-dependent protein binding"/>
    <property type="evidence" value="ECO:0007669"/>
    <property type="project" value="UniProtKB-UniRule"/>
</dbReference>
<dbReference type="Pfam" id="PF00240">
    <property type="entry name" value="ubiquitin"/>
    <property type="match status" value="1"/>
</dbReference>
<dbReference type="SUPFAM" id="SSF46934">
    <property type="entry name" value="UBA-like"/>
    <property type="match status" value="2"/>
</dbReference>
<feature type="domain" description="UBA" evidence="7">
    <location>
        <begin position="143"/>
        <end position="183"/>
    </location>
</feature>
<dbReference type="PANTHER" id="PTHR10621:SF0">
    <property type="entry name" value="UV EXCISION REPAIR PROTEIN RAD23"/>
    <property type="match status" value="1"/>
</dbReference>
<dbReference type="GO" id="GO:0005829">
    <property type="term" value="C:cytosol"/>
    <property type="evidence" value="ECO:0007669"/>
    <property type="project" value="TreeGrafter"/>
</dbReference>
<evidence type="ECO:0000256" key="2">
    <source>
        <dbReference type="ARBA" id="ARBA00022763"/>
    </source>
</evidence>